<dbReference type="PATRIC" id="fig|991778.3.peg.6133"/>
<organism evidence="2 3">
    <name type="scientific">Rhodopirellula baltica WH47</name>
    <dbReference type="NCBI Taxonomy" id="991778"/>
    <lineage>
        <taxon>Bacteria</taxon>
        <taxon>Pseudomonadati</taxon>
        <taxon>Planctomycetota</taxon>
        <taxon>Planctomycetia</taxon>
        <taxon>Pirellulales</taxon>
        <taxon>Pirellulaceae</taxon>
        <taxon>Rhodopirellula</taxon>
    </lineage>
</organism>
<sequence length="60" mass="6932">MARHAIETVSISRHKQLVDLNELTRLWLADKDRLAIQSTNNRDEGTPKFQRSRAEWTVAG</sequence>
<dbReference type="AlphaFoldDB" id="F2B1D2"/>
<accession>F2B1D2</accession>
<evidence type="ECO:0000313" key="2">
    <source>
        <dbReference type="EMBL" id="EGF24289.1"/>
    </source>
</evidence>
<dbReference type="Proteomes" id="UP000006222">
    <property type="component" value="Unassembled WGS sequence"/>
</dbReference>
<evidence type="ECO:0000256" key="1">
    <source>
        <dbReference type="SAM" id="MobiDB-lite"/>
    </source>
</evidence>
<protein>
    <submittedName>
        <fullName evidence="2">Uncharacterized protein</fullName>
    </submittedName>
</protein>
<gene>
    <name evidence="2" type="ORF">RBWH47_03327</name>
</gene>
<proteinExistence type="predicted"/>
<dbReference type="EMBL" id="AFAR01000299">
    <property type="protein sequence ID" value="EGF24289.1"/>
    <property type="molecule type" value="Genomic_DNA"/>
</dbReference>
<name>F2B1D2_RHOBT</name>
<reference evidence="2 3" key="1">
    <citation type="journal article" date="2013" name="Mar. Genomics">
        <title>Expression of sulfatases in Rhodopirellula baltica and the diversity of sulfatases in the genus Rhodopirellula.</title>
        <authorList>
            <person name="Wegner C.E."/>
            <person name="Richter-Heitmann T."/>
            <person name="Klindworth A."/>
            <person name="Klockow C."/>
            <person name="Richter M."/>
            <person name="Achstetter T."/>
            <person name="Glockner F.O."/>
            <person name="Harder J."/>
        </authorList>
    </citation>
    <scope>NUCLEOTIDE SEQUENCE [LARGE SCALE GENOMIC DNA]</scope>
    <source>
        <strain evidence="2 3">WH47</strain>
    </source>
</reference>
<feature type="region of interest" description="Disordered" evidence="1">
    <location>
        <begin position="38"/>
        <end position="60"/>
    </location>
</feature>
<evidence type="ECO:0000313" key="3">
    <source>
        <dbReference type="Proteomes" id="UP000006222"/>
    </source>
</evidence>
<comment type="caution">
    <text evidence="2">The sequence shown here is derived from an EMBL/GenBank/DDBJ whole genome shotgun (WGS) entry which is preliminary data.</text>
</comment>